<keyword evidence="3" id="KW-1185">Reference proteome</keyword>
<dbReference type="AlphaFoldDB" id="A0A1Y1X289"/>
<sequence>MKFNIKVVLLLVFAISSALAYVIPNQSEENKGEIQRLYRRINYSEINRLLDKSIEDVKSVIELKMNDHMELDFFKVGVDRQITDDLNKTLSEANTRIISIKANLIAQMANNKKVNKTTQKKLNTLERLTKEANDRIYKYKVKSKTL</sequence>
<accession>A0A1Y1X289</accession>
<evidence type="ECO:0000313" key="3">
    <source>
        <dbReference type="Proteomes" id="UP000193944"/>
    </source>
</evidence>
<keyword evidence="1" id="KW-0732">Signal</keyword>
<evidence type="ECO:0000256" key="1">
    <source>
        <dbReference type="SAM" id="SignalP"/>
    </source>
</evidence>
<feature type="signal peptide" evidence="1">
    <location>
        <begin position="1"/>
        <end position="20"/>
    </location>
</feature>
<comment type="caution">
    <text evidence="2">The sequence shown here is derived from an EMBL/GenBank/DDBJ whole genome shotgun (WGS) entry which is preliminary data.</text>
</comment>
<dbReference type="EMBL" id="MCFG01000160">
    <property type="protein sequence ID" value="ORX79919.1"/>
    <property type="molecule type" value="Genomic_DNA"/>
</dbReference>
<reference evidence="2 3" key="1">
    <citation type="submission" date="2016-08" db="EMBL/GenBank/DDBJ databases">
        <title>A Parts List for Fungal Cellulosomes Revealed by Comparative Genomics.</title>
        <authorList>
            <consortium name="DOE Joint Genome Institute"/>
            <person name="Haitjema C.H."/>
            <person name="Gilmore S.P."/>
            <person name="Henske J.K."/>
            <person name="Solomon K.V."/>
            <person name="De Groot R."/>
            <person name="Kuo A."/>
            <person name="Mondo S.J."/>
            <person name="Salamov A.A."/>
            <person name="Labutti K."/>
            <person name="Zhao Z."/>
            <person name="Chiniquy J."/>
            <person name="Barry K."/>
            <person name="Brewer H.M."/>
            <person name="Purvine S.O."/>
            <person name="Wright A.T."/>
            <person name="Boxma B."/>
            <person name="Van Alen T."/>
            <person name="Hackstein J.H."/>
            <person name="Baker S.E."/>
            <person name="Grigoriev I.V."/>
            <person name="O'Malley M.A."/>
        </authorList>
    </citation>
    <scope>NUCLEOTIDE SEQUENCE [LARGE SCALE GENOMIC DNA]</scope>
    <source>
        <strain evidence="2 3">S4</strain>
    </source>
</reference>
<dbReference type="Proteomes" id="UP000193944">
    <property type="component" value="Unassembled WGS sequence"/>
</dbReference>
<evidence type="ECO:0000313" key="2">
    <source>
        <dbReference type="EMBL" id="ORX79919.1"/>
    </source>
</evidence>
<reference evidence="2 3" key="2">
    <citation type="submission" date="2016-08" db="EMBL/GenBank/DDBJ databases">
        <title>Pervasive Adenine N6-methylation of Active Genes in Fungi.</title>
        <authorList>
            <consortium name="DOE Joint Genome Institute"/>
            <person name="Mondo S.J."/>
            <person name="Dannebaum R.O."/>
            <person name="Kuo R.C."/>
            <person name="Labutti K."/>
            <person name="Haridas S."/>
            <person name="Kuo A."/>
            <person name="Salamov A."/>
            <person name="Ahrendt S.R."/>
            <person name="Lipzen A."/>
            <person name="Sullivan W."/>
            <person name="Andreopoulos W.B."/>
            <person name="Clum A."/>
            <person name="Lindquist E."/>
            <person name="Daum C."/>
            <person name="Ramamoorthy G.K."/>
            <person name="Gryganskyi A."/>
            <person name="Culley D."/>
            <person name="Magnuson J.K."/>
            <person name="James T.Y."/>
            <person name="O'Malley M.A."/>
            <person name="Stajich J.E."/>
            <person name="Spatafora J.W."/>
            <person name="Visel A."/>
            <person name="Grigoriev I.V."/>
        </authorList>
    </citation>
    <scope>NUCLEOTIDE SEQUENCE [LARGE SCALE GENOMIC DNA]</scope>
    <source>
        <strain evidence="2 3">S4</strain>
    </source>
</reference>
<proteinExistence type="predicted"/>
<feature type="chain" id="PRO_5012327405" evidence="1">
    <location>
        <begin position="21"/>
        <end position="146"/>
    </location>
</feature>
<name>A0A1Y1X289_9FUNG</name>
<organism evidence="2 3">
    <name type="scientific">Anaeromyces robustus</name>
    <dbReference type="NCBI Taxonomy" id="1754192"/>
    <lineage>
        <taxon>Eukaryota</taxon>
        <taxon>Fungi</taxon>
        <taxon>Fungi incertae sedis</taxon>
        <taxon>Chytridiomycota</taxon>
        <taxon>Chytridiomycota incertae sedis</taxon>
        <taxon>Neocallimastigomycetes</taxon>
        <taxon>Neocallimastigales</taxon>
        <taxon>Neocallimastigaceae</taxon>
        <taxon>Anaeromyces</taxon>
    </lineage>
</organism>
<protein>
    <submittedName>
        <fullName evidence="2">Uncharacterized protein</fullName>
    </submittedName>
</protein>
<gene>
    <name evidence="2" type="ORF">BCR32DRAFT_280974</name>
</gene>